<dbReference type="GeneID" id="5856534"/>
<evidence type="ECO:0000313" key="3">
    <source>
        <dbReference type="Proteomes" id="UP000008837"/>
    </source>
</evidence>
<comment type="caution">
    <text evidence="2">The sequence shown here is derived from an EMBL/GenBank/DDBJ whole genome shotgun (WGS) entry which is preliminary data.</text>
</comment>
<protein>
    <recommendedName>
        <fullName evidence="4">Glycosyltransferase family 69 protein</fullName>
    </recommendedName>
</protein>
<dbReference type="Proteomes" id="UP000008837">
    <property type="component" value="Unassembled WGS sequence"/>
</dbReference>
<dbReference type="EMBL" id="AAYY01000001">
    <property type="protein sequence ID" value="EDP45020.1"/>
    <property type="molecule type" value="Genomic_DNA"/>
</dbReference>
<evidence type="ECO:0008006" key="4">
    <source>
        <dbReference type="Google" id="ProtNLM"/>
    </source>
</evidence>
<dbReference type="RefSeq" id="XP_001732234.1">
    <property type="nucleotide sequence ID" value="XM_001732182.1"/>
</dbReference>
<dbReference type="InterPro" id="IPR021047">
    <property type="entry name" value="Mannosyltransferase_CMT1"/>
</dbReference>
<keyword evidence="1" id="KW-0472">Membrane</keyword>
<dbReference type="OrthoDB" id="262547at2759"/>
<name>A8PRA8_MALGO</name>
<keyword evidence="1" id="KW-0812">Transmembrane</keyword>
<feature type="transmembrane region" description="Helical" evidence="1">
    <location>
        <begin position="116"/>
        <end position="134"/>
    </location>
</feature>
<dbReference type="AlphaFoldDB" id="A8PRA8"/>
<sequence length="500" mass="57669">MSQARLLEMRAESYQNRVRIAPHEQLMLSDEEAIEYRASVPWKYTILKFLKWLRIREKSDLVIARISVALFAYMSIHFYVPSSLYIYVVCICFTAPAIFTTAILRLRHGRTDQKKRLLITGGICTYVIACLLADCFSTRPSYPHQPNTHSKYYIASLLHNSEAILPHYSHSLVQLTKELGPSNVYVSIYENDSKDLTPTLLHKLDGNLRKLGVRTKIVTAKRSEQESRKNRIERLSAYRNLAMAPLNDELHGKLDGIPFEKVIWINDILFESSTVHQLLNTEGGQFDQACAMDYCWLGFYDTWVMRDADGKTTRPFWPYFKAEQDQKAVQAGLPVPVNACWNGLTAFDARWFSNTTISPNETMPFLTSALTLNPPPIFRADSLDVPATVPLTFRNSDLCFSSESLLSSLDMHRIARPYRPRIYVNPNLVVAYDKPNYFLYRSMMRWSVVGPWRHFWQYWIEHRLFGFALHVLGRVDPCTDVFMPNWVPRSPSKGPNIDSS</sequence>
<dbReference type="KEGG" id="mgl:MGL_0009"/>
<dbReference type="OMA" id="FGAYDMW"/>
<accession>A8PRA8</accession>
<feature type="transmembrane region" description="Helical" evidence="1">
    <location>
        <begin position="85"/>
        <end position="104"/>
    </location>
</feature>
<evidence type="ECO:0000313" key="2">
    <source>
        <dbReference type="EMBL" id="EDP45020.1"/>
    </source>
</evidence>
<dbReference type="STRING" id="425265.A8PRA8"/>
<dbReference type="InParanoid" id="A8PRA8"/>
<dbReference type="PANTHER" id="PTHR34144:SF7">
    <property type="entry name" value="EXPORT PROTEIN (CAP59), PUTATIVE (AFU_ORTHOLOGUE AFUA_7G05020)-RELATED"/>
    <property type="match status" value="1"/>
</dbReference>
<organism evidence="2 3">
    <name type="scientific">Malassezia globosa (strain ATCC MYA-4612 / CBS 7966)</name>
    <name type="common">Dandruff-associated fungus</name>
    <dbReference type="NCBI Taxonomy" id="425265"/>
    <lineage>
        <taxon>Eukaryota</taxon>
        <taxon>Fungi</taxon>
        <taxon>Dikarya</taxon>
        <taxon>Basidiomycota</taxon>
        <taxon>Ustilaginomycotina</taxon>
        <taxon>Malasseziomycetes</taxon>
        <taxon>Malasseziales</taxon>
        <taxon>Malasseziaceae</taxon>
        <taxon>Malassezia</taxon>
    </lineage>
</organism>
<keyword evidence="1" id="KW-1133">Transmembrane helix</keyword>
<dbReference type="PANTHER" id="PTHR34144">
    <property type="entry name" value="CHROMOSOME 8, WHOLE GENOME SHOTGUN SEQUENCE"/>
    <property type="match status" value="1"/>
</dbReference>
<reference evidence="2 3" key="1">
    <citation type="journal article" date="2007" name="Proc. Natl. Acad. Sci. U.S.A.">
        <title>Dandruff-associated Malassezia genomes reveal convergent and divergent virulence traits shared with plant and human fungal pathogens.</title>
        <authorList>
            <person name="Xu J."/>
            <person name="Saunders C.W."/>
            <person name="Hu P."/>
            <person name="Grant R.A."/>
            <person name="Boekhout T."/>
            <person name="Kuramae E.E."/>
            <person name="Kronstad J.W."/>
            <person name="Deangelis Y.M."/>
            <person name="Reeder N.L."/>
            <person name="Johnstone K.R."/>
            <person name="Leland M."/>
            <person name="Fieno A.M."/>
            <person name="Begley W.M."/>
            <person name="Sun Y."/>
            <person name="Lacey M.P."/>
            <person name="Chaudhary T."/>
            <person name="Keough T."/>
            <person name="Chu L."/>
            <person name="Sears R."/>
            <person name="Yuan B."/>
            <person name="Dawson T.L.Jr."/>
        </authorList>
    </citation>
    <scope>NUCLEOTIDE SEQUENCE [LARGE SCALE GENOMIC DNA]</scope>
    <source>
        <strain evidence="3">ATCC MYA-4612 / CBS 7966</strain>
    </source>
</reference>
<dbReference type="VEuPathDB" id="FungiDB:MGL_0009"/>
<dbReference type="Pfam" id="PF11735">
    <property type="entry name" value="CAP59_mtransfer"/>
    <property type="match status" value="1"/>
</dbReference>
<keyword evidence="3" id="KW-1185">Reference proteome</keyword>
<feature type="transmembrane region" description="Helical" evidence="1">
    <location>
        <begin position="61"/>
        <end position="79"/>
    </location>
</feature>
<evidence type="ECO:0000256" key="1">
    <source>
        <dbReference type="SAM" id="Phobius"/>
    </source>
</evidence>
<gene>
    <name evidence="2" type="ORF">MGL_0009</name>
</gene>
<proteinExistence type="predicted"/>